<sequence>MFKPKRVIIAAVVLAVLSMAGMLVSMLQPETHGGLAADTFGVRPHGIRAFYETVEAAGFEVRRGFAPPHAAMADENGAGWLILWRPEPGFVYRDERYLEELGAWVNSGGAVLFTPAFDAGAYFDTSSRCDEKDNEAIVSEQNGTDGKTVQQNKTSEEHERDEQQRRWTDAQRGWRAERFHVLEPLQRMGVGVKALALTDFAGRIAEEQDKLDAFLERQRDERERRRRERGACTDEDGPAQDRPTHEGPGQDGSGTYAPPHTIPADPNTTALNAPAVRVSARAETPQREYGWYDYQKFLRAMELDKRAERATGRSVSTRGELGSFWQGLDTVTMADETQYLPAPDEGEPEPDGALAFETHNGATGYLAAAYSKGKGLIVVVADPLILANAMLDKPGNAYTALGPLRHAGRSGAVVFDEFFHGLSVRGNPAWLLTRRPYGLVVLALTLAAAVWCWRSGFRLGPPLPPVEPSRRTVEEYLEAMSGLFLRGEKQAFLARELTAGVLWQLARRYRLGVGQDNLEAVSRAMARRDPDGARRLRDAVHELETLAAQRKPPVRRLVAAARELTRCL</sequence>
<name>A0A7M3MJ84_9BACT</name>
<dbReference type="OrthoDB" id="6638317at2"/>
<feature type="region of interest" description="Disordered" evidence="1">
    <location>
        <begin position="218"/>
        <end position="273"/>
    </location>
</feature>
<dbReference type="Proteomes" id="UP000448292">
    <property type="component" value="Unassembled WGS sequence"/>
</dbReference>
<dbReference type="AlphaFoldDB" id="A0A7M3MJ84"/>
<feature type="compositionally biased region" description="Basic and acidic residues" evidence="1">
    <location>
        <begin position="154"/>
        <end position="170"/>
    </location>
</feature>
<reference evidence="2 3" key="1">
    <citation type="submission" date="2018-06" db="EMBL/GenBank/DDBJ databases">
        <title>Complete genome of Desulfovibrio indonesiensis P37SLT.</title>
        <authorList>
            <person name="Crispim J.S."/>
            <person name="Vidigal P.M.P."/>
            <person name="Silva L.C.F."/>
            <person name="Laguardia C.N."/>
            <person name="Araujo L.C."/>
            <person name="Dias R.S."/>
            <person name="Sousa M.P."/>
            <person name="Paula S.O."/>
            <person name="Silva C."/>
        </authorList>
    </citation>
    <scope>NUCLEOTIDE SEQUENCE [LARGE SCALE GENOMIC DNA]</scope>
    <source>
        <strain evidence="2 3">P37SLT</strain>
    </source>
</reference>
<evidence type="ECO:0000313" key="2">
    <source>
        <dbReference type="EMBL" id="TVM19854.1"/>
    </source>
</evidence>
<dbReference type="EMBL" id="QMIE01000001">
    <property type="protein sequence ID" value="TVM19854.1"/>
    <property type="molecule type" value="Genomic_DNA"/>
</dbReference>
<organism evidence="2 3">
    <name type="scientific">Oceanidesulfovibrio indonesiensis</name>
    <dbReference type="NCBI Taxonomy" id="54767"/>
    <lineage>
        <taxon>Bacteria</taxon>
        <taxon>Pseudomonadati</taxon>
        <taxon>Thermodesulfobacteriota</taxon>
        <taxon>Desulfovibrionia</taxon>
        <taxon>Desulfovibrionales</taxon>
        <taxon>Desulfovibrionaceae</taxon>
        <taxon>Oceanidesulfovibrio</taxon>
    </lineage>
</organism>
<evidence type="ECO:0008006" key="4">
    <source>
        <dbReference type="Google" id="ProtNLM"/>
    </source>
</evidence>
<evidence type="ECO:0000313" key="3">
    <source>
        <dbReference type="Proteomes" id="UP000448292"/>
    </source>
</evidence>
<protein>
    <recommendedName>
        <fullName evidence="4">DUF4350 domain-containing protein</fullName>
    </recommendedName>
</protein>
<feature type="region of interest" description="Disordered" evidence="1">
    <location>
        <begin position="137"/>
        <end position="170"/>
    </location>
</feature>
<keyword evidence="3" id="KW-1185">Reference proteome</keyword>
<accession>A0A7M3MJ84</accession>
<gene>
    <name evidence="2" type="ORF">DPQ33_01070</name>
</gene>
<proteinExistence type="predicted"/>
<evidence type="ECO:0000256" key="1">
    <source>
        <dbReference type="SAM" id="MobiDB-lite"/>
    </source>
</evidence>
<dbReference type="RefSeq" id="WP_144301315.1">
    <property type="nucleotide sequence ID" value="NZ_QMIE01000001.1"/>
</dbReference>
<feature type="compositionally biased region" description="Polar residues" evidence="1">
    <location>
        <begin position="139"/>
        <end position="153"/>
    </location>
</feature>
<comment type="caution">
    <text evidence="2">The sequence shown here is derived from an EMBL/GenBank/DDBJ whole genome shotgun (WGS) entry which is preliminary data.</text>
</comment>